<dbReference type="RefSeq" id="WP_015820482.1">
    <property type="nucleotide sequence ID" value="NC_012997.1"/>
</dbReference>
<dbReference type="eggNOG" id="COG1668">
    <property type="taxonomic scope" value="Bacteria"/>
</dbReference>
<dbReference type="KEGG" id="ttu:TERTU_3181"/>
<evidence type="ECO:0000313" key="8">
    <source>
        <dbReference type="Proteomes" id="UP000009080"/>
    </source>
</evidence>
<keyword evidence="3 5" id="KW-1133">Transmembrane helix</keyword>
<feature type="transmembrane region" description="Helical" evidence="5">
    <location>
        <begin position="307"/>
        <end position="325"/>
    </location>
</feature>
<evidence type="ECO:0000256" key="4">
    <source>
        <dbReference type="ARBA" id="ARBA00023136"/>
    </source>
</evidence>
<dbReference type="AlphaFoldDB" id="C5BPS8"/>
<feature type="transmembrane region" description="Helical" evidence="5">
    <location>
        <begin position="233"/>
        <end position="255"/>
    </location>
</feature>
<feature type="transmembrane region" description="Helical" evidence="5">
    <location>
        <begin position="360"/>
        <end position="382"/>
    </location>
</feature>
<dbReference type="OrthoDB" id="5486437at2"/>
<evidence type="ECO:0000313" key="7">
    <source>
        <dbReference type="EMBL" id="ACR14367.1"/>
    </source>
</evidence>
<feature type="domain" description="ABC-2 type transporter transmembrane" evidence="6">
    <location>
        <begin position="21"/>
        <end position="378"/>
    </location>
</feature>
<dbReference type="STRING" id="377629.TERTU_3181"/>
<evidence type="ECO:0000256" key="5">
    <source>
        <dbReference type="SAM" id="Phobius"/>
    </source>
</evidence>
<proteinExistence type="predicted"/>
<evidence type="ECO:0000256" key="2">
    <source>
        <dbReference type="ARBA" id="ARBA00022692"/>
    </source>
</evidence>
<evidence type="ECO:0000256" key="1">
    <source>
        <dbReference type="ARBA" id="ARBA00004141"/>
    </source>
</evidence>
<gene>
    <name evidence="7" type="ordered locus">TERTU_3181</name>
</gene>
<dbReference type="GO" id="GO:0016020">
    <property type="term" value="C:membrane"/>
    <property type="evidence" value="ECO:0007669"/>
    <property type="project" value="UniProtKB-SubCell"/>
</dbReference>
<dbReference type="InterPro" id="IPR013525">
    <property type="entry name" value="ABC2_TM"/>
</dbReference>
<feature type="transmembrane region" description="Helical" evidence="5">
    <location>
        <begin position="21"/>
        <end position="43"/>
    </location>
</feature>
<evidence type="ECO:0000259" key="6">
    <source>
        <dbReference type="Pfam" id="PF12698"/>
    </source>
</evidence>
<keyword evidence="8" id="KW-1185">Reference proteome</keyword>
<name>C5BPS8_TERTT</name>
<keyword evidence="2 5" id="KW-0812">Transmembrane</keyword>
<keyword evidence="4 5" id="KW-0472">Membrane</keyword>
<accession>C5BPS8</accession>
<comment type="subcellular location">
    <subcellularLocation>
        <location evidence="1">Membrane</location>
        <topology evidence="1">Multi-pass membrane protein</topology>
    </subcellularLocation>
</comment>
<evidence type="ECO:0000256" key="3">
    <source>
        <dbReference type="ARBA" id="ARBA00022989"/>
    </source>
</evidence>
<dbReference type="Pfam" id="PF12698">
    <property type="entry name" value="ABC2_membrane_3"/>
    <property type="match status" value="1"/>
</dbReference>
<dbReference type="GO" id="GO:0140359">
    <property type="term" value="F:ABC-type transporter activity"/>
    <property type="evidence" value="ECO:0007669"/>
    <property type="project" value="InterPro"/>
</dbReference>
<dbReference type="Proteomes" id="UP000009080">
    <property type="component" value="Chromosome"/>
</dbReference>
<dbReference type="PANTHER" id="PTHR43471">
    <property type="entry name" value="ABC TRANSPORTER PERMEASE"/>
    <property type="match status" value="1"/>
</dbReference>
<sequence length="390" mass="42981">MNQIWTVALKEIKDNIRDRRAFFFALIYGPVLMPLLMVGPILFSAKNNVIDFDATSDLYVVGAEQAPNLIQMLLQNNLVAKPAPPNFREKLRSGELAVVLEISDIYGERLREGKPAPLFVYVNHSSKDSLKAANQLKSVLSRYSAELGYWRLNARGLSADLSTPIKLVEEDVSSQGISGMLFGFMVYFLIMFTMMTGGFYLAVDITAGERERNSLEPLLSLPIARWRLVTGKYLAILGFVATSASLAVACVYLIFTLVPMDDLHIVLNLSGTALVQSFLVALPCMFFVAALLLATSAYTRTPKEAQTYISILYLLPMAPILVKQLSDAAMSGPLLALPYLGQFSLIDRIIKAESFSLAELSFSVGGTLLCAVVLIVVALSLYKREQILRD</sequence>
<dbReference type="HOGENOM" id="CLU_022118_2_0_6"/>
<dbReference type="PANTHER" id="PTHR43471:SF3">
    <property type="entry name" value="ABC TRANSPORTER PERMEASE PROTEIN NATB"/>
    <property type="match status" value="1"/>
</dbReference>
<protein>
    <submittedName>
        <fullName evidence="7">ABC-2 type transporter</fullName>
    </submittedName>
</protein>
<reference evidence="7 8" key="1">
    <citation type="journal article" date="2009" name="PLoS ONE">
        <title>The complete genome of Teredinibacter turnerae T7901: an intracellular endosymbiont of marine wood-boring bivalves (shipworms).</title>
        <authorList>
            <person name="Yang J.C."/>
            <person name="Madupu R."/>
            <person name="Durkin A.S."/>
            <person name="Ekborg N.A."/>
            <person name="Pedamallu C.S."/>
            <person name="Hostetler J.B."/>
            <person name="Radune D."/>
            <person name="Toms B.S."/>
            <person name="Henrissat B."/>
            <person name="Coutinho P.M."/>
            <person name="Schwarz S."/>
            <person name="Field L."/>
            <person name="Trindade-Silva A.E."/>
            <person name="Soares C.A.G."/>
            <person name="Elshahawi S."/>
            <person name="Hanora A."/>
            <person name="Schmidt E.W."/>
            <person name="Haygood M.G."/>
            <person name="Posfai J."/>
            <person name="Benner J."/>
            <person name="Madinger C."/>
            <person name="Nove J."/>
            <person name="Anton B."/>
            <person name="Chaudhary K."/>
            <person name="Foster J."/>
            <person name="Holman A."/>
            <person name="Kumar S."/>
            <person name="Lessard P.A."/>
            <person name="Luyten Y.A."/>
            <person name="Slatko B."/>
            <person name="Wood N."/>
            <person name="Wu B."/>
            <person name="Teplitski M."/>
            <person name="Mougous J.D."/>
            <person name="Ward N."/>
            <person name="Eisen J.A."/>
            <person name="Badger J.H."/>
            <person name="Distel D.L."/>
        </authorList>
    </citation>
    <scope>NUCLEOTIDE SEQUENCE [LARGE SCALE GENOMIC DNA]</scope>
    <source>
        <strain evidence="8">ATCC 39867 / T7901</strain>
    </source>
</reference>
<organism evidence="7 8">
    <name type="scientific">Teredinibacter turnerae (strain ATCC 39867 / T7901)</name>
    <dbReference type="NCBI Taxonomy" id="377629"/>
    <lineage>
        <taxon>Bacteria</taxon>
        <taxon>Pseudomonadati</taxon>
        <taxon>Pseudomonadota</taxon>
        <taxon>Gammaproteobacteria</taxon>
        <taxon>Cellvibrionales</taxon>
        <taxon>Cellvibrionaceae</taxon>
        <taxon>Teredinibacter</taxon>
    </lineage>
</organism>
<feature type="transmembrane region" description="Helical" evidence="5">
    <location>
        <begin position="180"/>
        <end position="203"/>
    </location>
</feature>
<dbReference type="EMBL" id="CP001614">
    <property type="protein sequence ID" value="ACR14367.1"/>
    <property type="molecule type" value="Genomic_DNA"/>
</dbReference>
<feature type="transmembrane region" description="Helical" evidence="5">
    <location>
        <begin position="275"/>
        <end position="295"/>
    </location>
</feature>